<gene>
    <name evidence="1" type="ORF">F9962_13480</name>
</gene>
<sequence length="62" mass="7101">MANKNMDCMKKIMLAKDLASVLKWGTNASQSSLNLIFKTEEVLRFSCIDLISHLEEQEQLEI</sequence>
<accession>A0A7J5L0E0</accession>
<reference evidence="1 2" key="1">
    <citation type="journal article" date="2019" name="Nat. Med.">
        <title>A library of human gut bacterial isolates paired with longitudinal multiomics data enables mechanistic microbiome research.</title>
        <authorList>
            <person name="Poyet M."/>
            <person name="Groussin M."/>
            <person name="Gibbons S.M."/>
            <person name="Avila-Pacheco J."/>
            <person name="Jiang X."/>
            <person name="Kearney S.M."/>
            <person name="Perrotta A.R."/>
            <person name="Berdy B."/>
            <person name="Zhao S."/>
            <person name="Lieberman T.D."/>
            <person name="Swanson P.K."/>
            <person name="Smith M."/>
            <person name="Roesemann S."/>
            <person name="Alexander J.E."/>
            <person name="Rich S.A."/>
            <person name="Livny J."/>
            <person name="Vlamakis H."/>
            <person name="Clish C."/>
            <person name="Bullock K."/>
            <person name="Deik A."/>
            <person name="Scott J."/>
            <person name="Pierce K.A."/>
            <person name="Xavier R.J."/>
            <person name="Alm E.J."/>
        </authorList>
    </citation>
    <scope>NUCLEOTIDE SEQUENCE [LARGE SCALE GENOMIC DNA]</scope>
    <source>
        <strain evidence="1 2">BIOML-A17</strain>
    </source>
</reference>
<evidence type="ECO:0000313" key="1">
    <source>
        <dbReference type="EMBL" id="KAB5280161.1"/>
    </source>
</evidence>
<organism evidence="1 2">
    <name type="scientific">Bacteroides stercoris</name>
    <dbReference type="NCBI Taxonomy" id="46506"/>
    <lineage>
        <taxon>Bacteria</taxon>
        <taxon>Pseudomonadati</taxon>
        <taxon>Bacteroidota</taxon>
        <taxon>Bacteroidia</taxon>
        <taxon>Bacteroidales</taxon>
        <taxon>Bacteroidaceae</taxon>
        <taxon>Bacteroides</taxon>
    </lineage>
</organism>
<dbReference type="RefSeq" id="WP_122343392.1">
    <property type="nucleotide sequence ID" value="NZ_WCLO01000037.1"/>
</dbReference>
<evidence type="ECO:0000313" key="2">
    <source>
        <dbReference type="Proteomes" id="UP000440773"/>
    </source>
</evidence>
<name>A0A7J5L0E0_BACSE</name>
<dbReference type="AlphaFoldDB" id="A0A7J5L0E0"/>
<proteinExistence type="predicted"/>
<dbReference type="EMBL" id="WCLP01000037">
    <property type="protein sequence ID" value="KAB5280161.1"/>
    <property type="molecule type" value="Genomic_DNA"/>
</dbReference>
<protein>
    <submittedName>
        <fullName evidence="1">Uncharacterized protein</fullName>
    </submittedName>
</protein>
<comment type="caution">
    <text evidence="1">The sequence shown here is derived from an EMBL/GenBank/DDBJ whole genome shotgun (WGS) entry which is preliminary data.</text>
</comment>
<dbReference type="Proteomes" id="UP000440773">
    <property type="component" value="Unassembled WGS sequence"/>
</dbReference>